<dbReference type="Pfam" id="PF00899">
    <property type="entry name" value="ThiF"/>
    <property type="match status" value="1"/>
</dbReference>
<evidence type="ECO:0000256" key="2">
    <source>
        <dbReference type="ARBA" id="ARBA00004718"/>
    </source>
</evidence>
<comment type="subunit">
    <text evidence="11">Heterodimer.</text>
</comment>
<comment type="caution">
    <text evidence="20">The sequence shown here is derived from an EMBL/GenBank/DDBJ whole genome shotgun (WGS) entry which is preliminary data.</text>
</comment>
<evidence type="ECO:0000313" key="20">
    <source>
        <dbReference type="EMBL" id="OQV22415.1"/>
    </source>
</evidence>
<feature type="binding site" evidence="13">
    <location>
        <position position="44"/>
    </location>
    <ligand>
        <name>ATP</name>
        <dbReference type="ChEBI" id="CHEBI:30616"/>
    </ligand>
</feature>
<evidence type="ECO:0000259" key="18">
    <source>
        <dbReference type="Pfam" id="PF10585"/>
    </source>
</evidence>
<dbReference type="Pfam" id="PF10585">
    <property type="entry name" value="UBA_E1_SCCH"/>
    <property type="match status" value="1"/>
</dbReference>
<evidence type="ECO:0000256" key="8">
    <source>
        <dbReference type="ARBA" id="ARBA00022833"/>
    </source>
</evidence>
<dbReference type="InterPro" id="IPR028077">
    <property type="entry name" value="UAE_UbL_dom"/>
</dbReference>
<evidence type="ECO:0000256" key="7">
    <source>
        <dbReference type="ARBA" id="ARBA00022786"/>
    </source>
</evidence>
<feature type="binding site" evidence="13">
    <location>
        <begin position="113"/>
        <end position="118"/>
    </location>
    <ligand>
        <name>ATP</name>
        <dbReference type="ChEBI" id="CHEBI:30616"/>
    </ligand>
</feature>
<name>A0A1W0X4F8_HYPEX</name>
<feature type="binding site" evidence="13">
    <location>
        <position position="68"/>
    </location>
    <ligand>
        <name>ATP</name>
        <dbReference type="ChEBI" id="CHEBI:30616"/>
    </ligand>
</feature>
<evidence type="ECO:0000256" key="14">
    <source>
        <dbReference type="PIRSR" id="PIRSR039133-3"/>
    </source>
</evidence>
<keyword evidence="21" id="KW-1185">Reference proteome</keyword>
<dbReference type="Gene3D" id="1.10.10.520">
    <property type="entry name" value="Ubiquitin activating enzymes (Uba3). Chain: B, domain 2"/>
    <property type="match status" value="1"/>
</dbReference>
<evidence type="ECO:0000256" key="11">
    <source>
        <dbReference type="PIRNR" id="PIRNR039133"/>
    </source>
</evidence>
<dbReference type="Proteomes" id="UP000192578">
    <property type="component" value="Unassembled WGS sequence"/>
</dbReference>
<feature type="active site" description="Glycyl thioester intermediate" evidence="12 15">
    <location>
        <position position="169"/>
    </location>
</feature>
<feature type="binding site" evidence="14">
    <location>
        <position position="157"/>
    </location>
    <ligand>
        <name>Zn(2+)</name>
        <dbReference type="ChEBI" id="CHEBI:29105"/>
    </ligand>
</feature>
<keyword evidence="7 11" id="KW-0833">Ubl conjugation pathway</keyword>
<evidence type="ECO:0000256" key="15">
    <source>
        <dbReference type="PROSITE-ProRule" id="PRU10132"/>
    </source>
</evidence>
<evidence type="ECO:0000256" key="10">
    <source>
        <dbReference type="ARBA" id="ARBA00023242"/>
    </source>
</evidence>
<keyword evidence="5 11" id="KW-0479">Metal-binding</keyword>
<evidence type="ECO:0000256" key="13">
    <source>
        <dbReference type="PIRSR" id="PIRSR039133-2"/>
    </source>
</evidence>
<comment type="subcellular location">
    <subcellularLocation>
        <location evidence="1">Nucleus</location>
    </subcellularLocation>
</comment>
<dbReference type="GO" id="GO:0016925">
    <property type="term" value="P:protein sumoylation"/>
    <property type="evidence" value="ECO:0007669"/>
    <property type="project" value="UniProtKB-UniRule"/>
</dbReference>
<feature type="binding site" evidence="14">
    <location>
        <position position="463"/>
    </location>
    <ligand>
        <name>Zn(2+)</name>
        <dbReference type="ChEBI" id="CHEBI:29105"/>
    </ligand>
</feature>
<dbReference type="InterPro" id="IPR030661">
    <property type="entry name" value="Uba2"/>
</dbReference>
<proteinExistence type="inferred from homology"/>
<feature type="region of interest" description="Disordered" evidence="16">
    <location>
        <begin position="199"/>
        <end position="236"/>
    </location>
</feature>
<feature type="binding site" evidence="13">
    <location>
        <begin position="52"/>
        <end position="55"/>
    </location>
    <ligand>
        <name>ATP</name>
        <dbReference type="ChEBI" id="CHEBI:30616"/>
    </ligand>
</feature>
<dbReference type="InterPro" id="IPR023318">
    <property type="entry name" value="Ub_act_enz_dom_a_sf"/>
</dbReference>
<evidence type="ECO:0000256" key="9">
    <source>
        <dbReference type="ARBA" id="ARBA00022840"/>
    </source>
</evidence>
<dbReference type="UniPathway" id="UPA00886"/>
<feature type="domain" description="THIF-type NAD/FAD binding fold" evidence="17">
    <location>
        <begin position="6"/>
        <end position="421"/>
    </location>
</feature>
<feature type="region of interest" description="Disordered" evidence="16">
    <location>
        <begin position="616"/>
        <end position="639"/>
    </location>
</feature>
<evidence type="ECO:0000313" key="21">
    <source>
        <dbReference type="Proteomes" id="UP000192578"/>
    </source>
</evidence>
<evidence type="ECO:0000256" key="3">
    <source>
        <dbReference type="ARBA" id="ARBA00005673"/>
    </source>
</evidence>
<dbReference type="PANTHER" id="PTHR10953">
    <property type="entry name" value="UBIQUITIN-ACTIVATING ENZYME E1"/>
    <property type="match status" value="1"/>
</dbReference>
<feature type="binding site" evidence="14">
    <location>
        <position position="154"/>
    </location>
    <ligand>
        <name>Zn(2+)</name>
        <dbReference type="ChEBI" id="CHEBI:29105"/>
    </ligand>
</feature>
<keyword evidence="4" id="KW-0808">Transferase</keyword>
<organism evidence="20 21">
    <name type="scientific">Hypsibius exemplaris</name>
    <name type="common">Freshwater tardigrade</name>
    <dbReference type="NCBI Taxonomy" id="2072580"/>
    <lineage>
        <taxon>Eukaryota</taxon>
        <taxon>Metazoa</taxon>
        <taxon>Ecdysozoa</taxon>
        <taxon>Tardigrada</taxon>
        <taxon>Eutardigrada</taxon>
        <taxon>Parachela</taxon>
        <taxon>Hypsibioidea</taxon>
        <taxon>Hypsibiidae</taxon>
        <taxon>Hypsibius</taxon>
    </lineage>
</organism>
<evidence type="ECO:0000256" key="6">
    <source>
        <dbReference type="ARBA" id="ARBA00022741"/>
    </source>
</evidence>
<evidence type="ECO:0000259" key="19">
    <source>
        <dbReference type="Pfam" id="PF14732"/>
    </source>
</evidence>
<feature type="binding site" evidence="13">
    <location>
        <begin position="20"/>
        <end position="25"/>
    </location>
    <ligand>
        <name>ATP</name>
        <dbReference type="ChEBI" id="CHEBI:30616"/>
    </ligand>
</feature>
<keyword evidence="6 11" id="KW-0547">Nucleotide-binding</keyword>
<dbReference type="Gene3D" id="3.50.50.80">
    <property type="entry name" value="Ubiquitin-activating enzyme E1, inactive adenylation domain, subdomain 1"/>
    <property type="match status" value="1"/>
</dbReference>
<protein>
    <recommendedName>
        <fullName evidence="11">SUMO-activating enzyme subunit</fullName>
    </recommendedName>
</protein>
<dbReference type="InterPro" id="IPR019572">
    <property type="entry name" value="UBA_E1_SCCH"/>
</dbReference>
<dbReference type="AlphaFoldDB" id="A0A1W0X4F8"/>
<evidence type="ECO:0000256" key="5">
    <source>
        <dbReference type="ARBA" id="ARBA00022723"/>
    </source>
</evidence>
<feature type="compositionally biased region" description="Polar residues" evidence="16">
    <location>
        <begin position="226"/>
        <end position="236"/>
    </location>
</feature>
<dbReference type="Gene3D" id="3.10.290.20">
    <property type="entry name" value="Ubiquitin-like 2 activating enzyme e1b. Chain: B, domain 3"/>
    <property type="match status" value="1"/>
</dbReference>
<dbReference type="InterPro" id="IPR033127">
    <property type="entry name" value="UBQ-activ_enz_E1_Cys_AS"/>
</dbReference>
<comment type="pathway">
    <text evidence="2 11">Protein modification; protein sumoylation.</text>
</comment>
<accession>A0A1W0X4F8</accession>
<dbReference type="GO" id="GO:0005524">
    <property type="term" value="F:ATP binding"/>
    <property type="evidence" value="ECO:0007669"/>
    <property type="project" value="UniProtKB-UniRule"/>
</dbReference>
<evidence type="ECO:0000256" key="12">
    <source>
        <dbReference type="PIRSR" id="PIRSR039133-1"/>
    </source>
</evidence>
<dbReference type="Pfam" id="PF14732">
    <property type="entry name" value="UAE_UbL"/>
    <property type="match status" value="1"/>
</dbReference>
<dbReference type="FunFam" id="3.40.50.720:FF:000618">
    <property type="entry name" value="SUMO-activating enzyme subunit 2"/>
    <property type="match status" value="1"/>
</dbReference>
<dbReference type="EMBL" id="MTYJ01000017">
    <property type="protein sequence ID" value="OQV22415.1"/>
    <property type="molecule type" value="Genomic_DNA"/>
</dbReference>
<evidence type="ECO:0000256" key="1">
    <source>
        <dbReference type="ARBA" id="ARBA00004123"/>
    </source>
</evidence>
<evidence type="ECO:0000256" key="16">
    <source>
        <dbReference type="SAM" id="MobiDB-lite"/>
    </source>
</evidence>
<dbReference type="InterPro" id="IPR035985">
    <property type="entry name" value="Ubiquitin-activating_enz"/>
</dbReference>
<feature type="domain" description="Ubiquitin-activating enzyme SCCH" evidence="18">
    <location>
        <begin position="348"/>
        <end position="388"/>
    </location>
</feature>
<dbReference type="GO" id="GO:0005737">
    <property type="term" value="C:cytoplasm"/>
    <property type="evidence" value="ECO:0007669"/>
    <property type="project" value="TreeGrafter"/>
</dbReference>
<dbReference type="PANTHER" id="PTHR10953:SF5">
    <property type="entry name" value="SUMO-ACTIVATING ENZYME SUBUNIT 2"/>
    <property type="match status" value="1"/>
</dbReference>
<sequence>MAFDPQTAHSIATAKVFMVGAGGIGCELLKNLLLTGFRDIQLIDLDTIEVSNLNRQFLFRSEHVGKPKAEIAAQSGLELCPEAKITFYHESVIQAKFNVKFFSQFDLVLNALDNAAARSHVNRMCLAADRPLIESGSSGYLGNCKAIFKGKTECFDCQPPAPQKTFPGCTIRNTPSEPIHCIVWAKHLFNQLFGEADPDQDVSPNTADPSLLVDGQNGTGHHNGAPHQNGSSPTGIASTVAISTREQAVSCGYNAITLFEKLFRDDIAYLLSMEKLWEKRRKPVVLDVQAILREPQAILQEPQPLDSDRSNGDGGSTAGDHEDKRVWGIGENARVFIRSVRGLKASLEKLGNLVWDKDDEVAMDFVTAVANLRSSCFGIATLSRYDIKQMAGNIIAAVASTNAIVAGFIICNAVQVLRGNQSGCYNIITRMFRDAVPATAPKRRIRTTGVSRLDVPRPGCVSCSERVEIGIKLRIASITVKEFEEKVVKGYLKMSAPDVELDDASGKIIISSDDAGEGKNRDKPLAFFGIQDGTRLKCEDSLLDDYEVTVTLHNDDHLAEDTLFLPLDAHVEGELAQPTVEPFEQAKGIKRKLEEEILTPGMSGNKRVALLASNSDAASEPNGNGNGLSEDVIDMSHRF</sequence>
<evidence type="ECO:0000256" key="4">
    <source>
        <dbReference type="ARBA" id="ARBA00022679"/>
    </source>
</evidence>
<keyword evidence="9 11" id="KW-0067">ATP-binding</keyword>
<evidence type="ECO:0000259" key="17">
    <source>
        <dbReference type="Pfam" id="PF00899"/>
    </source>
</evidence>
<keyword evidence="10" id="KW-0539">Nucleus</keyword>
<dbReference type="GO" id="GO:0046872">
    <property type="term" value="F:metal ion binding"/>
    <property type="evidence" value="ECO:0007669"/>
    <property type="project" value="UniProtKB-KW"/>
</dbReference>
<keyword evidence="8 11" id="KW-0862">Zinc</keyword>
<comment type="similarity">
    <text evidence="3 11">Belongs to the ubiquitin-activating E1 family.</text>
</comment>
<dbReference type="InterPro" id="IPR000594">
    <property type="entry name" value="ThiF_NAD_FAD-bd"/>
</dbReference>
<dbReference type="PROSITE" id="PS00865">
    <property type="entry name" value="UBIQUITIN_ACTIVAT_2"/>
    <property type="match status" value="1"/>
</dbReference>
<dbReference type="SUPFAM" id="SSF69572">
    <property type="entry name" value="Activating enzymes of the ubiquitin-like proteins"/>
    <property type="match status" value="1"/>
</dbReference>
<dbReference type="GO" id="GO:0031510">
    <property type="term" value="C:SUMO activating enzyme complex"/>
    <property type="evidence" value="ECO:0007669"/>
    <property type="project" value="UniProtKB-UniRule"/>
</dbReference>
<feature type="domain" description="Ubiquitin/SUMO-activating enzyme ubiquitin-like" evidence="19">
    <location>
        <begin position="473"/>
        <end position="558"/>
    </location>
</feature>
<dbReference type="OrthoDB" id="10255449at2759"/>
<dbReference type="GO" id="GO:0019948">
    <property type="term" value="F:SUMO activating enzyme activity"/>
    <property type="evidence" value="ECO:0007669"/>
    <property type="project" value="UniProtKB-UniRule"/>
</dbReference>
<feature type="region of interest" description="Disordered" evidence="16">
    <location>
        <begin position="297"/>
        <end position="323"/>
    </location>
</feature>
<dbReference type="InterPro" id="IPR045886">
    <property type="entry name" value="ThiF/MoeB/HesA"/>
</dbReference>
<dbReference type="PIRSF" id="PIRSF039133">
    <property type="entry name" value="SUMO_E1B"/>
    <property type="match status" value="1"/>
</dbReference>
<reference evidence="21" key="1">
    <citation type="submission" date="2017-01" db="EMBL/GenBank/DDBJ databases">
        <title>Comparative genomics of anhydrobiosis in the tardigrade Hypsibius dujardini.</title>
        <authorList>
            <person name="Yoshida Y."/>
            <person name="Koutsovoulos G."/>
            <person name="Laetsch D."/>
            <person name="Stevens L."/>
            <person name="Kumar S."/>
            <person name="Horikawa D."/>
            <person name="Ishino K."/>
            <person name="Komine S."/>
            <person name="Tomita M."/>
            <person name="Blaxter M."/>
            <person name="Arakawa K."/>
        </authorList>
    </citation>
    <scope>NUCLEOTIDE SEQUENCE [LARGE SCALE GENOMIC DNA]</scope>
    <source>
        <strain evidence="21">Z151</strain>
    </source>
</reference>
<dbReference type="InterPro" id="IPR042449">
    <property type="entry name" value="Ub-E1_IAD_1"/>
</dbReference>
<dbReference type="GO" id="GO:0016740">
    <property type="term" value="F:transferase activity"/>
    <property type="evidence" value="ECO:0007669"/>
    <property type="project" value="UniProtKB-KW"/>
</dbReference>
<dbReference type="FunFam" id="3.50.50.80:FF:000002">
    <property type="entry name" value="SUMO-activating enzyme subunit 2"/>
    <property type="match status" value="1"/>
</dbReference>
<gene>
    <name evidence="20" type="ORF">BV898_03589</name>
</gene>
<feature type="binding site" evidence="14">
    <location>
        <position position="460"/>
    </location>
    <ligand>
        <name>Zn(2+)</name>
        <dbReference type="ChEBI" id="CHEBI:29105"/>
    </ligand>
</feature>